<dbReference type="RefSeq" id="WP_168143040.1">
    <property type="nucleotide sequence ID" value="NZ_CP038799.1"/>
</dbReference>
<evidence type="ECO:0000313" key="3">
    <source>
        <dbReference type="EMBL" id="QIV82575.1"/>
    </source>
</evidence>
<keyword evidence="2" id="KW-0732">Signal</keyword>
<protein>
    <recommendedName>
        <fullName evidence="5">Type II secretion system protein GspF domain-containing protein</fullName>
    </recommendedName>
</protein>
<dbReference type="AlphaFoldDB" id="A0A6H0S8A4"/>
<feature type="transmembrane region" description="Helical" evidence="1">
    <location>
        <begin position="45"/>
        <end position="69"/>
    </location>
</feature>
<evidence type="ECO:0000313" key="4">
    <source>
        <dbReference type="Proteomes" id="UP000501849"/>
    </source>
</evidence>
<dbReference type="PANTHER" id="PTHR35007">
    <property type="entry name" value="INTEGRAL MEMBRANE PROTEIN-RELATED"/>
    <property type="match status" value="1"/>
</dbReference>
<accession>A0A6H0S8A4</accession>
<organism evidence="3 4">
    <name type="scientific">Mycolicibacterium frederiksbergense</name>
    <dbReference type="NCBI Taxonomy" id="117567"/>
    <lineage>
        <taxon>Bacteria</taxon>
        <taxon>Bacillati</taxon>
        <taxon>Actinomycetota</taxon>
        <taxon>Actinomycetes</taxon>
        <taxon>Mycobacteriales</taxon>
        <taxon>Mycobacteriaceae</taxon>
        <taxon>Mycolicibacterium</taxon>
    </lineage>
</organism>
<evidence type="ECO:0000256" key="1">
    <source>
        <dbReference type="SAM" id="Phobius"/>
    </source>
</evidence>
<dbReference type="KEGG" id="mfre:EXE63_18105"/>
<proteinExistence type="predicted"/>
<evidence type="ECO:0000256" key="2">
    <source>
        <dbReference type="SAM" id="SignalP"/>
    </source>
</evidence>
<reference evidence="3 4" key="1">
    <citation type="submission" date="2019-04" db="EMBL/GenBank/DDBJ databases">
        <title>Draft, Whole-Genome Sequence of the Anthracene-degrading Mycobacterium frederiksbergense LB501T, Isolated from a Polycyclic Aromatic Hydrocarbon (PAH)-Contaminated Soil.</title>
        <authorList>
            <person name="Augelletti F."/>
        </authorList>
    </citation>
    <scope>NUCLEOTIDE SEQUENCE [LARGE SCALE GENOMIC DNA]</scope>
    <source>
        <strain evidence="3 4">LB 501T</strain>
    </source>
</reference>
<evidence type="ECO:0008006" key="5">
    <source>
        <dbReference type="Google" id="ProtNLM"/>
    </source>
</evidence>
<feature type="transmembrane region" description="Helical" evidence="1">
    <location>
        <begin position="196"/>
        <end position="219"/>
    </location>
</feature>
<dbReference type="Proteomes" id="UP000501849">
    <property type="component" value="Chromosome"/>
</dbReference>
<feature type="signal peptide" evidence="2">
    <location>
        <begin position="1"/>
        <end position="21"/>
    </location>
</feature>
<feature type="chain" id="PRO_5026133569" description="Type II secretion system protein GspF domain-containing protein" evidence="2">
    <location>
        <begin position="22"/>
        <end position="260"/>
    </location>
</feature>
<keyword evidence="1" id="KW-0472">Membrane</keyword>
<dbReference type="PANTHER" id="PTHR35007:SF4">
    <property type="entry name" value="CONSERVED TRANSMEMBRANE PROTEIN-RELATED"/>
    <property type="match status" value="1"/>
</dbReference>
<dbReference type="EMBL" id="CP038799">
    <property type="protein sequence ID" value="QIV82575.1"/>
    <property type="molecule type" value="Genomic_DNA"/>
</dbReference>
<feature type="transmembrane region" description="Helical" evidence="1">
    <location>
        <begin position="225"/>
        <end position="250"/>
    </location>
</feature>
<sequence>MSAAAALLAVALLVAPAPARARLIGAGGPGRPPIRALWCAVVPLALIAVIALEPTVVLAAAILLGTVFVRRRGSSAKRRRCAEAAALRDGLDILTGELRAGAHPVAAFDAAGTEVGADVGQRLQAVAARGRLGADVGAGIRSVAAVSAQPECWVRLAVCWELAQSHGLAIATLMRAAHHDIVERERFHVRVDAGLAGARTTAAVLAGMPLLGIALGQAIGADPLAFLLSGGAGGVLLVIGITLSCLGLLWSDRIVTGLPR</sequence>
<keyword evidence="4" id="KW-1185">Reference proteome</keyword>
<keyword evidence="1" id="KW-1133">Transmembrane helix</keyword>
<name>A0A6H0S8A4_9MYCO</name>
<keyword evidence="1" id="KW-0812">Transmembrane</keyword>
<gene>
    <name evidence="3" type="ORF">EXE63_18105</name>
</gene>